<reference evidence="10" key="1">
    <citation type="submission" date="2021-04" db="EMBL/GenBank/DDBJ databases">
        <title>Difference and commonality of drug resistance evolution in various bacteria. and drug sensitivity profiles.</title>
        <authorList>
            <person name="Maeda T."/>
            <person name="Shibai A."/>
            <person name="Kawada K."/>
            <person name="Kotani H."/>
            <person name="Tarusawa Y."/>
            <person name="Tanabe K."/>
            <person name="Furusawa C."/>
        </authorList>
    </citation>
    <scope>NUCLEOTIDE SEQUENCE</scope>
    <source>
        <strain evidence="10">JCM 8580</strain>
    </source>
</reference>
<protein>
    <submittedName>
        <fullName evidence="10">3-phenylpropionic acid transporter</fullName>
    </submittedName>
</protein>
<dbReference type="InterPro" id="IPR036259">
    <property type="entry name" value="MFS_trans_sf"/>
</dbReference>
<evidence type="ECO:0000256" key="4">
    <source>
        <dbReference type="ARBA" id="ARBA00022519"/>
    </source>
</evidence>
<evidence type="ECO:0000256" key="2">
    <source>
        <dbReference type="ARBA" id="ARBA00022448"/>
    </source>
</evidence>
<evidence type="ECO:0000256" key="3">
    <source>
        <dbReference type="ARBA" id="ARBA00022475"/>
    </source>
</evidence>
<dbReference type="NCBIfam" id="NF037955">
    <property type="entry name" value="mfs"/>
    <property type="match status" value="1"/>
</dbReference>
<feature type="transmembrane region" description="Helical" evidence="8">
    <location>
        <begin position="301"/>
        <end position="320"/>
    </location>
</feature>
<dbReference type="PANTHER" id="PTHR23522">
    <property type="entry name" value="BLL5896 PROTEIN"/>
    <property type="match status" value="1"/>
</dbReference>
<dbReference type="CDD" id="cd17335">
    <property type="entry name" value="MFS_MFSD6"/>
    <property type="match status" value="1"/>
</dbReference>
<feature type="transmembrane region" description="Helical" evidence="8">
    <location>
        <begin position="104"/>
        <end position="121"/>
    </location>
</feature>
<evidence type="ECO:0000256" key="5">
    <source>
        <dbReference type="ARBA" id="ARBA00022692"/>
    </source>
</evidence>
<keyword evidence="6 8" id="KW-1133">Transmembrane helix</keyword>
<dbReference type="GO" id="GO:0015528">
    <property type="term" value="F:lactose:proton symporter activity"/>
    <property type="evidence" value="ECO:0007669"/>
    <property type="project" value="TreeGrafter"/>
</dbReference>
<evidence type="ECO:0000313" key="10">
    <source>
        <dbReference type="EMBL" id="BCU54588.1"/>
    </source>
</evidence>
<gene>
    <name evidence="10" type="ORF">ENKO_11820</name>
</gene>
<dbReference type="NCBIfam" id="NF008346">
    <property type="entry name" value="PRK11128.1"/>
    <property type="match status" value="1"/>
</dbReference>
<dbReference type="Proteomes" id="UP000682928">
    <property type="component" value="Chromosome"/>
</dbReference>
<dbReference type="PANTHER" id="PTHR23522:SF10">
    <property type="entry name" value="3-PHENYLPROPIONIC ACID TRANSPORTER-RELATED"/>
    <property type="match status" value="1"/>
</dbReference>
<keyword evidence="5 8" id="KW-0812">Transmembrane</keyword>
<evidence type="ECO:0000256" key="8">
    <source>
        <dbReference type="SAM" id="Phobius"/>
    </source>
</evidence>
<keyword evidence="4" id="KW-0997">Cell inner membrane</keyword>
<dbReference type="InterPro" id="IPR024989">
    <property type="entry name" value="MFS_assoc_dom"/>
</dbReference>
<feature type="transmembrane region" description="Helical" evidence="8">
    <location>
        <begin position="239"/>
        <end position="261"/>
    </location>
</feature>
<dbReference type="Pfam" id="PF12832">
    <property type="entry name" value="MFS_1_like"/>
    <property type="match status" value="1"/>
</dbReference>
<evidence type="ECO:0000256" key="6">
    <source>
        <dbReference type="ARBA" id="ARBA00022989"/>
    </source>
</evidence>
<name>A0AA86INJ9_9ENTR</name>
<proteinExistence type="predicted"/>
<feature type="transmembrane region" description="Helical" evidence="8">
    <location>
        <begin position="40"/>
        <end position="61"/>
    </location>
</feature>
<feature type="transmembrane region" description="Helical" evidence="8">
    <location>
        <begin position="326"/>
        <end position="348"/>
    </location>
</feature>
<dbReference type="Gene3D" id="1.20.1250.20">
    <property type="entry name" value="MFS general substrate transporter like domains"/>
    <property type="match status" value="2"/>
</dbReference>
<evidence type="ECO:0000259" key="9">
    <source>
        <dbReference type="Pfam" id="PF12832"/>
    </source>
</evidence>
<feature type="domain" description="Major facilitator superfamily associated" evidence="9">
    <location>
        <begin position="40"/>
        <end position="389"/>
    </location>
</feature>
<accession>A0AA86INJ9</accession>
<sequence length="415" mass="45805">MIFADDVNGLLKLWLVFSAIYRQTVATIQEEIMVLHSTRWLALGYFTYFFSYGIFLPFWSVWLKGIGLTPQTIGILLGAGLVARFLGSLLIAPRVSDPSRLITALRVLALLTLLFALAFWAGHTVAWLMVVMIGFNLFFSPLVPLTDALANTWQKQITMDYGRVRVWGSIAFVIGSAVTGKLVSLYDHQAILAMLTLGLISMLLGMLLRPSVLPQGQSRQQEAAGWPAWKSLIRQSWRFLACVSLLQGAHAAYYGFSAIYWQEAGYSASTVGYLWSLGVVAEVVVFTLSHKLFRRWSARDLLLLSAVCGVVRWGLMGWTTALPGLVLIQILHCGTFTVCHLAAMRYIAARQGADVIRLQAVYSAVAMGGSIAVMTVFAGFLFQHLHQGVFWVMALVALPAMVLRPRVSAQVNPQA</sequence>
<comment type="subcellular location">
    <subcellularLocation>
        <location evidence="1">Cell inner membrane</location>
        <topology evidence="1">Multi-pass membrane protein</topology>
    </subcellularLocation>
</comment>
<keyword evidence="3" id="KW-1003">Cell membrane</keyword>
<dbReference type="InterPro" id="IPR026032">
    <property type="entry name" value="HcaT-like"/>
</dbReference>
<evidence type="ECO:0000256" key="7">
    <source>
        <dbReference type="ARBA" id="ARBA00023136"/>
    </source>
</evidence>
<dbReference type="GO" id="GO:0030395">
    <property type="term" value="F:lactose binding"/>
    <property type="evidence" value="ECO:0007669"/>
    <property type="project" value="TreeGrafter"/>
</dbReference>
<evidence type="ECO:0000256" key="1">
    <source>
        <dbReference type="ARBA" id="ARBA00004429"/>
    </source>
</evidence>
<dbReference type="AlphaFoldDB" id="A0AA86INJ9"/>
<feature type="transmembrane region" description="Helical" evidence="8">
    <location>
        <begin position="73"/>
        <end position="92"/>
    </location>
</feature>
<evidence type="ECO:0000313" key="11">
    <source>
        <dbReference type="Proteomes" id="UP000682928"/>
    </source>
</evidence>
<feature type="transmembrane region" description="Helical" evidence="8">
    <location>
        <begin position="127"/>
        <end position="145"/>
    </location>
</feature>
<feature type="transmembrane region" description="Helical" evidence="8">
    <location>
        <begin position="388"/>
        <end position="407"/>
    </location>
</feature>
<feature type="transmembrane region" description="Helical" evidence="8">
    <location>
        <begin position="360"/>
        <end position="382"/>
    </location>
</feature>
<dbReference type="GO" id="GO:0005886">
    <property type="term" value="C:plasma membrane"/>
    <property type="evidence" value="ECO:0007669"/>
    <property type="project" value="UniProtKB-SubCell"/>
</dbReference>
<organism evidence="10 11">
    <name type="scientific">Enterobacter kobei</name>
    <dbReference type="NCBI Taxonomy" id="208224"/>
    <lineage>
        <taxon>Bacteria</taxon>
        <taxon>Pseudomonadati</taxon>
        <taxon>Pseudomonadota</taxon>
        <taxon>Gammaproteobacteria</taxon>
        <taxon>Enterobacterales</taxon>
        <taxon>Enterobacteriaceae</taxon>
        <taxon>Enterobacter</taxon>
        <taxon>Enterobacter cloacae complex</taxon>
    </lineage>
</organism>
<feature type="transmembrane region" description="Helical" evidence="8">
    <location>
        <begin position="273"/>
        <end position="289"/>
    </location>
</feature>
<feature type="transmembrane region" description="Helical" evidence="8">
    <location>
        <begin position="190"/>
        <end position="208"/>
    </location>
</feature>
<dbReference type="SUPFAM" id="SSF103473">
    <property type="entry name" value="MFS general substrate transporter"/>
    <property type="match status" value="1"/>
</dbReference>
<dbReference type="PIRSF" id="PIRSF004925">
    <property type="entry name" value="HcaT"/>
    <property type="match status" value="1"/>
</dbReference>
<feature type="transmembrane region" description="Helical" evidence="8">
    <location>
        <begin position="166"/>
        <end position="184"/>
    </location>
</feature>
<keyword evidence="2" id="KW-0813">Transport</keyword>
<keyword evidence="7 8" id="KW-0472">Membrane</keyword>
<dbReference type="EMBL" id="AP024590">
    <property type="protein sequence ID" value="BCU54588.1"/>
    <property type="molecule type" value="Genomic_DNA"/>
</dbReference>